<organism evidence="1 2">
    <name type="scientific">Pyrenophora tritici-repentis (strain Pt-1C-BFP)</name>
    <name type="common">Wheat tan spot fungus</name>
    <name type="synonym">Drechslera tritici-repentis</name>
    <dbReference type="NCBI Taxonomy" id="426418"/>
    <lineage>
        <taxon>Eukaryota</taxon>
        <taxon>Fungi</taxon>
        <taxon>Dikarya</taxon>
        <taxon>Ascomycota</taxon>
        <taxon>Pezizomycotina</taxon>
        <taxon>Dothideomycetes</taxon>
        <taxon>Pleosporomycetidae</taxon>
        <taxon>Pleosporales</taxon>
        <taxon>Pleosporineae</taxon>
        <taxon>Pleosporaceae</taxon>
        <taxon>Pyrenophora</taxon>
    </lineage>
</organism>
<gene>
    <name evidence="1" type="ORF">PTRG_11372</name>
</gene>
<proteinExistence type="predicted"/>
<dbReference type="GeneID" id="6349686"/>
<evidence type="ECO:0000313" key="1">
    <source>
        <dbReference type="EMBL" id="EDU44422.1"/>
    </source>
</evidence>
<name>B2WNB5_PYRTR</name>
<dbReference type="Proteomes" id="UP000001471">
    <property type="component" value="Unassembled WGS sequence"/>
</dbReference>
<dbReference type="OrthoDB" id="3692558at2759"/>
<sequence>MDTAESGTVTAPPLSSAQAPPCFDWTMHKFICKSFATLEARPGPDFFRGIFFPPDEPLPRFVWIKYYSSEDWTTIAPNEVTGEIMSGHFQPGTWPLERPVSHCLGIFHTDRYMTDGSSLTPFITKWIGTASGTYFRGPYLAHGHENDNMDEYEEVEEFGRPCDLDTADLSYLLDFFKAQGANFRKGTDWNGVL</sequence>
<dbReference type="InParanoid" id="B2WNB5"/>
<dbReference type="HOGENOM" id="CLU_1409449_0_0_1"/>
<reference evidence="2" key="1">
    <citation type="journal article" date="2013" name="G3 (Bethesda)">
        <title>Comparative genomics of a plant-pathogenic fungus, Pyrenophora tritici-repentis, reveals transduplication and the impact of repeat elements on pathogenicity and population divergence.</title>
        <authorList>
            <person name="Manning V.A."/>
            <person name="Pandelova I."/>
            <person name="Dhillon B."/>
            <person name="Wilhelm L.J."/>
            <person name="Goodwin S.B."/>
            <person name="Berlin A.M."/>
            <person name="Figueroa M."/>
            <person name="Freitag M."/>
            <person name="Hane J.K."/>
            <person name="Henrissat B."/>
            <person name="Holman W.H."/>
            <person name="Kodira C.D."/>
            <person name="Martin J."/>
            <person name="Oliver R.P."/>
            <person name="Robbertse B."/>
            <person name="Schackwitz W."/>
            <person name="Schwartz D.C."/>
            <person name="Spatafora J.W."/>
            <person name="Turgeon B.G."/>
            <person name="Yandava C."/>
            <person name="Young S."/>
            <person name="Zhou S."/>
            <person name="Zeng Q."/>
            <person name="Grigoriev I.V."/>
            <person name="Ma L.-J."/>
            <person name="Ciuffetti L.M."/>
        </authorList>
    </citation>
    <scope>NUCLEOTIDE SEQUENCE [LARGE SCALE GENOMIC DNA]</scope>
    <source>
        <strain evidence="2">Pt-1C-BFP</strain>
    </source>
</reference>
<evidence type="ECO:0000313" key="2">
    <source>
        <dbReference type="Proteomes" id="UP000001471"/>
    </source>
</evidence>
<dbReference type="AlphaFoldDB" id="B2WNB5"/>
<dbReference type="EMBL" id="DS231631">
    <property type="protein sequence ID" value="EDU44422.1"/>
    <property type="molecule type" value="Genomic_DNA"/>
</dbReference>
<accession>B2WNB5</accession>
<dbReference type="KEGG" id="ptrr:6349686"/>
<protein>
    <submittedName>
        <fullName evidence="1">Uncharacterized protein</fullName>
    </submittedName>
</protein>